<reference evidence="21" key="1">
    <citation type="submission" date="2020-02" db="EMBL/GenBank/DDBJ databases">
        <title>Mitochondrial genomes of Columbicola feather lice are highly fragmented, indicating repeated evolution of minicircle-type genomes in parasitic lice.</title>
        <authorList>
            <person name="Sweet A."/>
            <person name="Johnson K."/>
            <person name="Cameron S."/>
        </authorList>
    </citation>
    <scope>NUCLEOTIDE SEQUENCE</scope>
    <source>
        <strain evidence="21">28-9</strain>
    </source>
</reference>
<dbReference type="PANTHER" id="PTHR46552:SF1">
    <property type="entry name" value="NADH-UBIQUINONE OXIDOREDUCTASE CHAIN 2"/>
    <property type="match status" value="1"/>
</dbReference>
<protein>
    <recommendedName>
        <fullName evidence="5">NADH-ubiquinone oxidoreductase chain 2</fullName>
        <ecNumber evidence="4">7.1.1.2</ecNumber>
    </recommendedName>
    <alternativeName>
        <fullName evidence="17">NADH dehydrogenase subunit 2</fullName>
    </alternativeName>
</protein>
<evidence type="ECO:0000256" key="12">
    <source>
        <dbReference type="ARBA" id="ARBA00022989"/>
    </source>
</evidence>
<feature type="transmembrane region" description="Helical" evidence="19">
    <location>
        <begin position="59"/>
        <end position="78"/>
    </location>
</feature>
<comment type="subcellular location">
    <subcellularLocation>
        <location evidence="2">Mitochondrion inner membrane</location>
        <topology evidence="2">Multi-pass membrane protein</topology>
    </subcellularLocation>
</comment>
<keyword evidence="13" id="KW-0520">NAD</keyword>
<comment type="catalytic activity">
    <reaction evidence="18">
        <text>a ubiquinone + NADH + 5 H(+)(in) = a ubiquinol + NAD(+) + 4 H(+)(out)</text>
        <dbReference type="Rhea" id="RHEA:29091"/>
        <dbReference type="Rhea" id="RHEA-COMP:9565"/>
        <dbReference type="Rhea" id="RHEA-COMP:9566"/>
        <dbReference type="ChEBI" id="CHEBI:15378"/>
        <dbReference type="ChEBI" id="CHEBI:16389"/>
        <dbReference type="ChEBI" id="CHEBI:17976"/>
        <dbReference type="ChEBI" id="CHEBI:57540"/>
        <dbReference type="ChEBI" id="CHEBI:57945"/>
        <dbReference type="EC" id="7.1.1.2"/>
    </reaction>
</comment>
<evidence type="ECO:0000256" key="17">
    <source>
        <dbReference type="ARBA" id="ARBA00031028"/>
    </source>
</evidence>
<evidence type="ECO:0000256" key="7">
    <source>
        <dbReference type="ARBA" id="ARBA00022660"/>
    </source>
</evidence>
<evidence type="ECO:0000256" key="14">
    <source>
        <dbReference type="ARBA" id="ARBA00023075"/>
    </source>
</evidence>
<evidence type="ECO:0000256" key="2">
    <source>
        <dbReference type="ARBA" id="ARBA00004448"/>
    </source>
</evidence>
<feature type="transmembrane region" description="Helical" evidence="19">
    <location>
        <begin position="308"/>
        <end position="325"/>
    </location>
</feature>
<accession>A0A6G8QSN0</accession>
<evidence type="ECO:0000256" key="16">
    <source>
        <dbReference type="ARBA" id="ARBA00023136"/>
    </source>
</evidence>
<evidence type="ECO:0000256" key="15">
    <source>
        <dbReference type="ARBA" id="ARBA00023128"/>
    </source>
</evidence>
<evidence type="ECO:0000256" key="3">
    <source>
        <dbReference type="ARBA" id="ARBA00007012"/>
    </source>
</evidence>
<keyword evidence="6" id="KW-0813">Transport</keyword>
<dbReference type="EC" id="7.1.1.2" evidence="4"/>
<gene>
    <name evidence="21" type="primary">NAD2</name>
</gene>
<organism evidence="21">
    <name type="scientific">Columbicola passerinae</name>
    <dbReference type="NCBI Taxonomy" id="128994"/>
    <lineage>
        <taxon>Eukaryota</taxon>
        <taxon>Metazoa</taxon>
        <taxon>Ecdysozoa</taxon>
        <taxon>Arthropoda</taxon>
        <taxon>Hexapoda</taxon>
        <taxon>Insecta</taxon>
        <taxon>Pterygota</taxon>
        <taxon>Neoptera</taxon>
        <taxon>Paraneoptera</taxon>
        <taxon>Psocodea</taxon>
        <taxon>Troctomorpha</taxon>
        <taxon>Phthiraptera</taxon>
        <taxon>Ischnocera</taxon>
        <taxon>Philopteridae</taxon>
        <taxon>Columbicola</taxon>
    </lineage>
</organism>
<dbReference type="AlphaFoldDB" id="A0A6G8QSN0"/>
<evidence type="ECO:0000256" key="8">
    <source>
        <dbReference type="ARBA" id="ARBA00022692"/>
    </source>
</evidence>
<dbReference type="InterPro" id="IPR050175">
    <property type="entry name" value="Complex_I_Subunit_2"/>
</dbReference>
<keyword evidence="9" id="KW-0999">Mitochondrion inner membrane</keyword>
<feature type="transmembrane region" description="Helical" evidence="19">
    <location>
        <begin position="149"/>
        <end position="167"/>
    </location>
</feature>
<dbReference type="GO" id="GO:0008137">
    <property type="term" value="F:NADH dehydrogenase (ubiquinone) activity"/>
    <property type="evidence" value="ECO:0007669"/>
    <property type="project" value="UniProtKB-EC"/>
</dbReference>
<evidence type="ECO:0000259" key="20">
    <source>
        <dbReference type="Pfam" id="PF00361"/>
    </source>
</evidence>
<evidence type="ECO:0000256" key="11">
    <source>
        <dbReference type="ARBA" id="ARBA00022982"/>
    </source>
</evidence>
<comment type="similarity">
    <text evidence="3">Belongs to the complex I subunit 2 family.</text>
</comment>
<keyword evidence="11" id="KW-0249">Electron transport</keyword>
<evidence type="ECO:0000256" key="5">
    <source>
        <dbReference type="ARBA" id="ARBA00021008"/>
    </source>
</evidence>
<keyword evidence="16 19" id="KW-0472">Membrane</keyword>
<dbReference type="GO" id="GO:0005743">
    <property type="term" value="C:mitochondrial inner membrane"/>
    <property type="evidence" value="ECO:0007669"/>
    <property type="project" value="UniProtKB-SubCell"/>
</dbReference>
<keyword evidence="8 19" id="KW-0812">Transmembrane</keyword>
<evidence type="ECO:0000256" key="19">
    <source>
        <dbReference type="SAM" id="Phobius"/>
    </source>
</evidence>
<evidence type="ECO:0000256" key="10">
    <source>
        <dbReference type="ARBA" id="ARBA00022967"/>
    </source>
</evidence>
<feature type="transmembrane region" description="Helical" evidence="19">
    <location>
        <begin position="90"/>
        <end position="112"/>
    </location>
</feature>
<proteinExistence type="inferred from homology"/>
<evidence type="ECO:0000256" key="13">
    <source>
        <dbReference type="ARBA" id="ARBA00023027"/>
    </source>
</evidence>
<geneLocation type="mitochondrion" evidence="21"/>
<feature type="transmembrane region" description="Helical" evidence="19">
    <location>
        <begin position="267"/>
        <end position="288"/>
    </location>
</feature>
<evidence type="ECO:0000256" key="6">
    <source>
        <dbReference type="ARBA" id="ARBA00022448"/>
    </source>
</evidence>
<evidence type="ECO:0000256" key="9">
    <source>
        <dbReference type="ARBA" id="ARBA00022792"/>
    </source>
</evidence>
<feature type="domain" description="NADH:quinone oxidoreductase/Mrp antiporter transmembrane" evidence="20">
    <location>
        <begin position="83"/>
        <end position="281"/>
    </location>
</feature>
<evidence type="ECO:0000256" key="18">
    <source>
        <dbReference type="ARBA" id="ARBA00049551"/>
    </source>
</evidence>
<comment type="function">
    <text evidence="1">Core subunit of the mitochondrial membrane respiratory chain NADH dehydrogenase (Complex I) that is believed to belong to the minimal assembly required for catalysis. Complex I functions in the transfer of electrons from NADH to the respiratory chain. The immediate electron acceptor for the enzyme is believed to be ubiquinone.</text>
</comment>
<sequence>MMKGFHPFHKSWMFFSLMMMLFIVGSSSWFSLWVLFEIFGWFFIGFLSKKGDSFYHSITLWKIFFFSFLSSSVIFLSFSLSSNQVLDSPFLTLVFILGVMMKMGVPPFHGWVVVVSENLPMSSFFLFNFFLKFGPVLTSVFFLDFYWQFTVLIILLAFGSVGGWNLYSTHRFLVYSSMSNLSWVFSSLISGKVLFVAYFLSYSMVFFLFLKFLTGVNDSKISSPSHFPSEVNQKMVFILGVMNIMGVPPFWLFFVKFSVIESILCSSIFLALLLISFTVVFMYMYIGFFSNQLFSKPNFVKKSLSNPSLFWMICLFSGMGFISVLL</sequence>
<dbReference type="Pfam" id="PF00361">
    <property type="entry name" value="Proton_antipo_M"/>
    <property type="match status" value="1"/>
</dbReference>
<keyword evidence="7" id="KW-0679">Respiratory chain</keyword>
<keyword evidence="14" id="KW-0830">Ubiquinone</keyword>
<dbReference type="InterPro" id="IPR001750">
    <property type="entry name" value="ND/Mrp_TM"/>
</dbReference>
<dbReference type="EMBL" id="MT094275">
    <property type="protein sequence ID" value="QIN90094.1"/>
    <property type="molecule type" value="Genomic_DNA"/>
</dbReference>
<name>A0A6G8QSN0_9NEOP</name>
<evidence type="ECO:0000313" key="21">
    <source>
        <dbReference type="EMBL" id="QIN90094.1"/>
    </source>
</evidence>
<feature type="transmembrane region" description="Helical" evidence="19">
    <location>
        <begin position="235"/>
        <end position="255"/>
    </location>
</feature>
<evidence type="ECO:0000256" key="4">
    <source>
        <dbReference type="ARBA" id="ARBA00012944"/>
    </source>
</evidence>
<feature type="transmembrane region" description="Helical" evidence="19">
    <location>
        <begin position="188"/>
        <end position="210"/>
    </location>
</feature>
<feature type="transmembrane region" description="Helical" evidence="19">
    <location>
        <begin position="30"/>
        <end position="47"/>
    </location>
</feature>
<keyword evidence="12 19" id="KW-1133">Transmembrane helix</keyword>
<keyword evidence="10" id="KW-1278">Translocase</keyword>
<evidence type="ECO:0000256" key="1">
    <source>
        <dbReference type="ARBA" id="ARBA00003257"/>
    </source>
</evidence>
<dbReference type="GO" id="GO:0006120">
    <property type="term" value="P:mitochondrial electron transport, NADH to ubiquinone"/>
    <property type="evidence" value="ECO:0007669"/>
    <property type="project" value="TreeGrafter"/>
</dbReference>
<dbReference type="PANTHER" id="PTHR46552">
    <property type="entry name" value="NADH-UBIQUINONE OXIDOREDUCTASE CHAIN 2"/>
    <property type="match status" value="1"/>
</dbReference>
<keyword evidence="15 21" id="KW-0496">Mitochondrion</keyword>